<dbReference type="InParanoid" id="A0A3N4K7U7"/>
<reference evidence="1 2" key="1">
    <citation type="journal article" date="2018" name="Nat. Ecol. Evol.">
        <title>Pezizomycetes genomes reveal the molecular basis of ectomycorrhizal truffle lifestyle.</title>
        <authorList>
            <person name="Murat C."/>
            <person name="Payen T."/>
            <person name="Noel B."/>
            <person name="Kuo A."/>
            <person name="Morin E."/>
            <person name="Chen J."/>
            <person name="Kohler A."/>
            <person name="Krizsan K."/>
            <person name="Balestrini R."/>
            <person name="Da Silva C."/>
            <person name="Montanini B."/>
            <person name="Hainaut M."/>
            <person name="Levati E."/>
            <person name="Barry K.W."/>
            <person name="Belfiori B."/>
            <person name="Cichocki N."/>
            <person name="Clum A."/>
            <person name="Dockter R.B."/>
            <person name="Fauchery L."/>
            <person name="Guy J."/>
            <person name="Iotti M."/>
            <person name="Le Tacon F."/>
            <person name="Lindquist E.A."/>
            <person name="Lipzen A."/>
            <person name="Malagnac F."/>
            <person name="Mello A."/>
            <person name="Molinier V."/>
            <person name="Miyauchi S."/>
            <person name="Poulain J."/>
            <person name="Riccioni C."/>
            <person name="Rubini A."/>
            <person name="Sitrit Y."/>
            <person name="Splivallo R."/>
            <person name="Traeger S."/>
            <person name="Wang M."/>
            <person name="Zifcakova L."/>
            <person name="Wipf D."/>
            <person name="Zambonelli A."/>
            <person name="Paolocci F."/>
            <person name="Nowrousian M."/>
            <person name="Ottonello S."/>
            <person name="Baldrian P."/>
            <person name="Spatafora J.W."/>
            <person name="Henrissat B."/>
            <person name="Nagy L.G."/>
            <person name="Aury J.M."/>
            <person name="Wincker P."/>
            <person name="Grigoriev I.V."/>
            <person name="Bonfante P."/>
            <person name="Martin F.M."/>
        </authorList>
    </citation>
    <scope>NUCLEOTIDE SEQUENCE [LARGE SCALE GENOMIC DNA]</scope>
    <source>
        <strain evidence="1 2">CCBAS932</strain>
    </source>
</reference>
<evidence type="ECO:0000313" key="1">
    <source>
        <dbReference type="EMBL" id="RPB06610.1"/>
    </source>
</evidence>
<dbReference type="Proteomes" id="UP000277580">
    <property type="component" value="Unassembled WGS sequence"/>
</dbReference>
<keyword evidence="2" id="KW-1185">Reference proteome</keyword>
<evidence type="ECO:0000313" key="2">
    <source>
        <dbReference type="Proteomes" id="UP000277580"/>
    </source>
</evidence>
<sequence length="138" mass="15920">MDHLSVSTSITGLLTASLEVAKLFASLITTYDYARTVHDEIHHLRFVIFRLDKYVSSNSINVARASMIDLDQIVTVLLGCMYTFSELEREVKRLQSKPDVLRRMWWTAVKSNMVDLVQRLQMHKGVIVLMLMILTRYG</sequence>
<accession>A0A3N4K7U7</accession>
<evidence type="ECO:0008006" key="3">
    <source>
        <dbReference type="Google" id="ProtNLM"/>
    </source>
</evidence>
<gene>
    <name evidence="1" type="ORF">P167DRAFT_83544</name>
</gene>
<proteinExistence type="predicted"/>
<dbReference type="AlphaFoldDB" id="A0A3N4K7U7"/>
<name>A0A3N4K7U7_9PEZI</name>
<dbReference type="OrthoDB" id="19923at2759"/>
<dbReference type="EMBL" id="ML119263">
    <property type="protein sequence ID" value="RPB06610.1"/>
    <property type="molecule type" value="Genomic_DNA"/>
</dbReference>
<organism evidence="1 2">
    <name type="scientific">Morchella conica CCBAS932</name>
    <dbReference type="NCBI Taxonomy" id="1392247"/>
    <lineage>
        <taxon>Eukaryota</taxon>
        <taxon>Fungi</taxon>
        <taxon>Dikarya</taxon>
        <taxon>Ascomycota</taxon>
        <taxon>Pezizomycotina</taxon>
        <taxon>Pezizomycetes</taxon>
        <taxon>Pezizales</taxon>
        <taxon>Morchellaceae</taxon>
        <taxon>Morchella</taxon>
    </lineage>
</organism>
<protein>
    <recommendedName>
        <fullName evidence="3">Fungal N-terminal domain-containing protein</fullName>
    </recommendedName>
</protein>